<accession>A0A7S0EME9</accession>
<reference evidence="4" key="1">
    <citation type="submission" date="2021-01" db="EMBL/GenBank/DDBJ databases">
        <authorList>
            <person name="Corre E."/>
            <person name="Pelletier E."/>
            <person name="Niang G."/>
            <person name="Scheremetjew M."/>
            <person name="Finn R."/>
            <person name="Kale V."/>
            <person name="Holt S."/>
            <person name="Cochrane G."/>
            <person name="Meng A."/>
            <person name="Brown T."/>
            <person name="Cohen L."/>
        </authorList>
    </citation>
    <scope>NUCLEOTIDE SEQUENCE</scope>
    <source>
        <strain evidence="4">CCMP325</strain>
    </source>
</reference>
<proteinExistence type="predicted"/>
<dbReference type="Pfam" id="PF03556">
    <property type="entry name" value="Cullin_binding"/>
    <property type="match status" value="1"/>
</dbReference>
<dbReference type="InterPro" id="IPR014764">
    <property type="entry name" value="DCN-prot"/>
</dbReference>
<sequence>MPLKDLFTRKKASPAKESDKEAASPMFDKYHDPEDDKIGPDGVMALCNDMQMEPTDVRLLVLAWQMRAESQGYFSRGEWQHGIMMMGFDSVSSLVSCLTKLRDELFRSPRSQAFKDFYRFAFRYSRTPGQKSLEIDTVKLLLPMVFPPSHPHVAKLLVFLEQTPAVRGLNEDQWVSFLLFSNEIQEDFANFDPNDAWPSLLDDFVAHNQQ</sequence>
<evidence type="ECO:0000259" key="3">
    <source>
        <dbReference type="PROSITE" id="PS51229"/>
    </source>
</evidence>
<feature type="domain" description="DCUN1" evidence="3">
    <location>
        <begin position="18"/>
        <end position="209"/>
    </location>
</feature>
<feature type="region of interest" description="Disordered" evidence="2">
    <location>
        <begin position="1"/>
        <end position="36"/>
    </location>
</feature>
<dbReference type="AlphaFoldDB" id="A0A7S0EME9"/>
<dbReference type="Gene3D" id="1.10.238.10">
    <property type="entry name" value="EF-hand"/>
    <property type="match status" value="1"/>
</dbReference>
<feature type="compositionally biased region" description="Basic and acidic residues" evidence="2">
    <location>
        <begin position="14"/>
        <end position="36"/>
    </location>
</feature>
<comment type="function">
    <text evidence="1">Neddylation of cullins play an essential role in the regulation of SCF-type complexes activity.</text>
</comment>
<evidence type="ECO:0000313" key="4">
    <source>
        <dbReference type="EMBL" id="CAD8489358.1"/>
    </source>
</evidence>
<dbReference type="GO" id="GO:0032182">
    <property type="term" value="F:ubiquitin-like protein binding"/>
    <property type="evidence" value="ECO:0007669"/>
    <property type="project" value="TreeGrafter"/>
</dbReference>
<dbReference type="GO" id="GO:0000151">
    <property type="term" value="C:ubiquitin ligase complex"/>
    <property type="evidence" value="ECO:0007669"/>
    <property type="project" value="TreeGrafter"/>
</dbReference>
<organism evidence="4">
    <name type="scientific">Hanusia phi</name>
    <dbReference type="NCBI Taxonomy" id="3032"/>
    <lineage>
        <taxon>Eukaryota</taxon>
        <taxon>Cryptophyceae</taxon>
        <taxon>Pyrenomonadales</taxon>
        <taxon>Geminigeraceae</taxon>
        <taxon>Hanusia</taxon>
    </lineage>
</organism>
<dbReference type="EMBL" id="HBEO01019701">
    <property type="protein sequence ID" value="CAD8489358.1"/>
    <property type="molecule type" value="Transcribed_RNA"/>
</dbReference>
<gene>
    <name evidence="4" type="ORF">HPHI1048_LOCUS13324</name>
</gene>
<protein>
    <recommendedName>
        <fullName evidence="1">Defective in cullin neddylation protein</fullName>
    </recommendedName>
</protein>
<evidence type="ECO:0000256" key="2">
    <source>
        <dbReference type="SAM" id="MobiDB-lite"/>
    </source>
</evidence>
<dbReference type="InterPro" id="IPR005176">
    <property type="entry name" value="PONY_dom"/>
</dbReference>
<dbReference type="GO" id="GO:0045116">
    <property type="term" value="P:protein neddylation"/>
    <property type="evidence" value="ECO:0007669"/>
    <property type="project" value="TreeGrafter"/>
</dbReference>
<dbReference type="GO" id="GO:0097602">
    <property type="term" value="F:cullin family protein binding"/>
    <property type="evidence" value="ECO:0007669"/>
    <property type="project" value="TreeGrafter"/>
</dbReference>
<dbReference type="PANTHER" id="PTHR12281">
    <property type="entry name" value="RP42 RELATED"/>
    <property type="match status" value="1"/>
</dbReference>
<dbReference type="PANTHER" id="PTHR12281:SF12">
    <property type="entry name" value="DEFECTIVE IN CULLIN NEDDYLATION PROTEIN"/>
    <property type="match status" value="1"/>
</dbReference>
<dbReference type="Gene3D" id="1.10.238.200">
    <property type="entry name" value="Cullin, PONY binding domain"/>
    <property type="match status" value="1"/>
</dbReference>
<dbReference type="GO" id="GO:0031624">
    <property type="term" value="F:ubiquitin conjugating enzyme binding"/>
    <property type="evidence" value="ECO:0007669"/>
    <property type="project" value="TreeGrafter"/>
</dbReference>
<dbReference type="InterPro" id="IPR042460">
    <property type="entry name" value="DCN1-like_PONY"/>
</dbReference>
<evidence type="ECO:0000256" key="1">
    <source>
        <dbReference type="RuleBase" id="RU410713"/>
    </source>
</evidence>
<name>A0A7S0EME9_9CRYP</name>
<dbReference type="PROSITE" id="PS51229">
    <property type="entry name" value="DCUN1"/>
    <property type="match status" value="1"/>
</dbReference>